<organism evidence="2 3">
    <name type="scientific">Actinomadura algeriensis</name>
    <dbReference type="NCBI Taxonomy" id="1679523"/>
    <lineage>
        <taxon>Bacteria</taxon>
        <taxon>Bacillati</taxon>
        <taxon>Actinomycetota</taxon>
        <taxon>Actinomycetes</taxon>
        <taxon>Streptosporangiales</taxon>
        <taxon>Thermomonosporaceae</taxon>
        <taxon>Actinomadura</taxon>
    </lineage>
</organism>
<accession>A0ABR9JQA2</accession>
<gene>
    <name evidence="2" type="ORF">H4W34_002578</name>
</gene>
<dbReference type="SUPFAM" id="SSF53597">
    <property type="entry name" value="Dihydrofolate reductase-like"/>
    <property type="match status" value="1"/>
</dbReference>
<keyword evidence="3" id="KW-1185">Reference proteome</keyword>
<dbReference type="EMBL" id="JADBDZ010000001">
    <property type="protein sequence ID" value="MBE1532745.1"/>
    <property type="molecule type" value="Genomic_DNA"/>
</dbReference>
<name>A0ABR9JQA2_9ACTN</name>
<dbReference type="PANTHER" id="PTHR38011:SF11">
    <property type="entry name" value="2,5-DIAMINO-6-RIBOSYLAMINO-4(3H)-PYRIMIDINONE 5'-PHOSPHATE REDUCTASE"/>
    <property type="match status" value="1"/>
</dbReference>
<proteinExistence type="predicted"/>
<dbReference type="Pfam" id="PF01872">
    <property type="entry name" value="RibD_C"/>
    <property type="match status" value="1"/>
</dbReference>
<dbReference type="InterPro" id="IPR002734">
    <property type="entry name" value="RibDG_C"/>
</dbReference>
<feature type="domain" description="Bacterial bifunctional deaminase-reductase C-terminal" evidence="1">
    <location>
        <begin position="6"/>
        <end position="185"/>
    </location>
</feature>
<dbReference type="RefSeq" id="WP_192759396.1">
    <property type="nucleotide sequence ID" value="NZ_JADBDZ010000001.1"/>
</dbReference>
<dbReference type="PANTHER" id="PTHR38011">
    <property type="entry name" value="DIHYDROFOLATE REDUCTASE FAMILY PROTEIN (AFU_ORTHOLOGUE AFUA_8G06820)"/>
    <property type="match status" value="1"/>
</dbReference>
<dbReference type="Proteomes" id="UP000627838">
    <property type="component" value="Unassembled WGS sequence"/>
</dbReference>
<dbReference type="InterPro" id="IPR024072">
    <property type="entry name" value="DHFR-like_dom_sf"/>
</dbReference>
<reference evidence="2 3" key="1">
    <citation type="submission" date="2020-10" db="EMBL/GenBank/DDBJ databases">
        <title>Sequencing the genomes of 1000 actinobacteria strains.</title>
        <authorList>
            <person name="Klenk H.-P."/>
        </authorList>
    </citation>
    <scope>NUCLEOTIDE SEQUENCE [LARGE SCALE GENOMIC DNA]</scope>
    <source>
        <strain evidence="2 3">DSM 46744</strain>
    </source>
</reference>
<protein>
    <submittedName>
        <fullName evidence="2">Dihydrofolate reductase</fullName>
    </submittedName>
</protein>
<evidence type="ECO:0000313" key="3">
    <source>
        <dbReference type="Proteomes" id="UP000627838"/>
    </source>
</evidence>
<evidence type="ECO:0000259" key="1">
    <source>
        <dbReference type="Pfam" id="PF01872"/>
    </source>
</evidence>
<sequence length="201" mass="21563">MRRLVYYIGVSIDGRIAGPGGEADFYPVGDGEAAAAYMAWVNERYPETVPTQYRPHVGLADVPNKRFDTVLMGAGTYRAVLDQGIGSPYAHLRQYVASTSLDRIDDPAVELVRDPVALVRDLKREDGPDVWLCGGGGLAGTLLPEIDELIVKSYPVIAGAGPALVDGGFDPTVFAPTDHRSFPNGAAITWYARTPSDARNG</sequence>
<dbReference type="Gene3D" id="3.40.430.10">
    <property type="entry name" value="Dihydrofolate Reductase, subunit A"/>
    <property type="match status" value="1"/>
</dbReference>
<comment type="caution">
    <text evidence="2">The sequence shown here is derived from an EMBL/GenBank/DDBJ whole genome shotgun (WGS) entry which is preliminary data.</text>
</comment>
<dbReference type="InterPro" id="IPR050765">
    <property type="entry name" value="Riboflavin_Biosynth_HTPR"/>
</dbReference>
<evidence type="ECO:0000313" key="2">
    <source>
        <dbReference type="EMBL" id="MBE1532745.1"/>
    </source>
</evidence>